<dbReference type="InterPro" id="IPR007460">
    <property type="entry name" value="BrnT_toxin"/>
</dbReference>
<reference evidence="1 2" key="1">
    <citation type="submission" date="2019-03" db="EMBL/GenBank/DDBJ databases">
        <title>Genomic Encyclopedia of Type Strains, Phase IV (KMG-IV): sequencing the most valuable type-strain genomes for metagenomic binning, comparative biology and taxonomic classification.</title>
        <authorList>
            <person name="Goeker M."/>
        </authorList>
    </citation>
    <scope>NUCLEOTIDE SEQUENCE [LARGE SCALE GENOMIC DNA]</scope>
    <source>
        <strain evidence="1 2">DSM 24591</strain>
    </source>
</reference>
<keyword evidence="2" id="KW-1185">Reference proteome</keyword>
<dbReference type="AlphaFoldDB" id="A0A4R3MB51"/>
<dbReference type="Gene3D" id="3.10.450.530">
    <property type="entry name" value="Ribonuclease toxin, BrnT, of type II toxin-antitoxin system"/>
    <property type="match status" value="1"/>
</dbReference>
<gene>
    <name evidence="1" type="ORF">EDC26_103107</name>
</gene>
<dbReference type="Proteomes" id="UP000295525">
    <property type="component" value="Unassembled WGS sequence"/>
</dbReference>
<dbReference type="Pfam" id="PF04365">
    <property type="entry name" value="BrnT_toxin"/>
    <property type="match status" value="1"/>
</dbReference>
<evidence type="ECO:0000313" key="2">
    <source>
        <dbReference type="Proteomes" id="UP000295525"/>
    </source>
</evidence>
<proteinExistence type="predicted"/>
<dbReference type="OrthoDB" id="9798158at2"/>
<accession>A0A4R3MB51</accession>
<evidence type="ECO:0000313" key="1">
    <source>
        <dbReference type="EMBL" id="TCT09489.1"/>
    </source>
</evidence>
<dbReference type="EMBL" id="SMAJ01000003">
    <property type="protein sequence ID" value="TCT09489.1"/>
    <property type="molecule type" value="Genomic_DNA"/>
</dbReference>
<protein>
    <submittedName>
        <fullName evidence="1">Uncharacterized protein</fullName>
    </submittedName>
</protein>
<sequence length="89" mass="10281">MEITFDPAKDKANQTKHGVSLGLANELDWTEVLAKPDTRRDYGELREIGYGVIDGRLYCVVFTQRNNHMHVISLRKANSREVRDYVEQT</sequence>
<dbReference type="RefSeq" id="WP_132580217.1">
    <property type="nucleotide sequence ID" value="NZ_SMAJ01000003.1"/>
</dbReference>
<organism evidence="1 2">
    <name type="scientific">Paralcaligenes ureilyticus</name>
    <dbReference type="NCBI Taxonomy" id="627131"/>
    <lineage>
        <taxon>Bacteria</taxon>
        <taxon>Pseudomonadati</taxon>
        <taxon>Pseudomonadota</taxon>
        <taxon>Betaproteobacteria</taxon>
        <taxon>Burkholderiales</taxon>
        <taxon>Alcaligenaceae</taxon>
        <taxon>Paralcaligenes</taxon>
    </lineage>
</organism>
<dbReference type="InterPro" id="IPR038573">
    <property type="entry name" value="BrnT_sf"/>
</dbReference>
<name>A0A4R3MB51_9BURK</name>
<comment type="caution">
    <text evidence="1">The sequence shown here is derived from an EMBL/GenBank/DDBJ whole genome shotgun (WGS) entry which is preliminary data.</text>
</comment>